<feature type="transmembrane region" description="Helical" evidence="1">
    <location>
        <begin position="455"/>
        <end position="482"/>
    </location>
</feature>
<feature type="transmembrane region" description="Helical" evidence="1">
    <location>
        <begin position="936"/>
        <end position="958"/>
    </location>
</feature>
<feature type="transmembrane region" description="Helical" evidence="1">
    <location>
        <begin position="12"/>
        <end position="30"/>
    </location>
</feature>
<dbReference type="Pfam" id="PF00873">
    <property type="entry name" value="ACR_tran"/>
    <property type="match status" value="1"/>
</dbReference>
<dbReference type="PANTHER" id="PTHR32063:SF0">
    <property type="entry name" value="SWARMING MOTILITY PROTEIN SWRC"/>
    <property type="match status" value="1"/>
</dbReference>
<dbReference type="InterPro" id="IPR001036">
    <property type="entry name" value="Acrflvin-R"/>
</dbReference>
<dbReference type="Gene3D" id="3.30.2090.10">
    <property type="entry name" value="Multidrug efflux transporter AcrB TolC docking domain, DN and DC subdomains"/>
    <property type="match status" value="2"/>
</dbReference>
<keyword evidence="1" id="KW-1133">Transmembrane helix</keyword>
<dbReference type="Gene3D" id="3.30.70.1440">
    <property type="entry name" value="Multidrug efflux transporter AcrB pore domain"/>
    <property type="match status" value="1"/>
</dbReference>
<feature type="transmembrane region" description="Helical" evidence="1">
    <location>
        <begin position="332"/>
        <end position="349"/>
    </location>
</feature>
<feature type="transmembrane region" description="Helical" evidence="1">
    <location>
        <begin position="356"/>
        <end position="376"/>
    </location>
</feature>
<dbReference type="Gene3D" id="1.20.1640.10">
    <property type="entry name" value="Multidrug efflux transporter AcrB transmembrane domain"/>
    <property type="match status" value="2"/>
</dbReference>
<sequence>MRLLQMLVQRKILIILATFFTIVLGIFTFFNLDKELTPTVGLDSATIHVEASNLHIDDVERKITNPLEQTLQEMEGIKEISSTTSIGRSSIKILFESGKGDEIFKDVESKANVVLSDIPNLDYYQVLQDGKNPSFEFIVDVSGGNPDQMSAFAKDILKPRLEKLSEVREVKLDGFTEQQVDIHFDQDKMNEKHITIQQAVEVIQQLNNEAIVGELTDGHESLSLRWDTALKNMEDLKTLQIPTENGLVELKDISAISINPVTNSSNTWKNGSKDMIMVQIARKASASQADMAEAVRNELRKIDEEGLVKGFTVNEVIAHADFVNDSMNDVTTNMWIGGMIAIVVLYLFLRNIRAAFIIGLSIPTSILLTFIAIGLLDYSMNMLTLIGLGLGIGMMVDSSIVILEAIYKKKEQGLNNLQAVLEGTKEVASAIIASVLTTIVVFLPIGLIGGDSGKFMMILSVVTAITLISSVIIAFTLIPTLANEFIRLKKQKSNHQKTFFMSIYKNTVAWCIQKKSRSFIVIIAFFIVFSLSLFLIPKIPMKIMPDMFNRYTEMVIDLENGVSQQEKEMIAEKVHETVSSTEDVKANYVLDLDDRLIVNIVMTTGSKITTEQEKVTENILKKLRVLEETQPIRAVERALDGISGYPVQIHISGDDYAELRKGANALQKEIKSIKGITDVTSSLDNFSETPTIQLKEENIKAAGLSTLHIKQTIEAFLLQEPIGTVEWDGDKLQVYAHQGNEKLTKEALLELSVPTANGEKKLSSFVAFEKEYRPDQIFHKNGERYISIMADADKEDLGTINNDIQKVLKGFDSSQDFTVTLAGDLEEQNQLMNEFLFAFGIALFLVYVVMAMQFNHLGQPLIVMSIIPITIVGAILGLFITQAELHFMSGMGFIILIGIVLNNAILIIDRTNQLRKKGLPVIESLLQAGENRIRPIFMTTLTTVGGMLPLALATGMSADYQAPLSIVIISGMLFATFITLLLIPCVYRLFSKS</sequence>
<keyword evidence="1" id="KW-0812">Transmembrane</keyword>
<name>A0ABS2R3A4_9BACI</name>
<dbReference type="SUPFAM" id="SSF82714">
    <property type="entry name" value="Multidrug efflux transporter AcrB TolC docking domain, DN and DC subdomains"/>
    <property type="match status" value="1"/>
</dbReference>
<evidence type="ECO:0000313" key="3">
    <source>
        <dbReference type="Proteomes" id="UP000823485"/>
    </source>
</evidence>
<dbReference type="PANTHER" id="PTHR32063">
    <property type="match status" value="1"/>
</dbReference>
<keyword evidence="3" id="KW-1185">Reference proteome</keyword>
<evidence type="ECO:0000256" key="1">
    <source>
        <dbReference type="SAM" id="Phobius"/>
    </source>
</evidence>
<feature type="transmembrane region" description="Helical" evidence="1">
    <location>
        <begin position="964"/>
        <end position="990"/>
    </location>
</feature>
<feature type="transmembrane region" description="Helical" evidence="1">
    <location>
        <begin position="427"/>
        <end position="449"/>
    </location>
</feature>
<reference evidence="2 3" key="1">
    <citation type="submission" date="2021-01" db="EMBL/GenBank/DDBJ databases">
        <title>Genomic Encyclopedia of Type Strains, Phase IV (KMG-IV): sequencing the most valuable type-strain genomes for metagenomic binning, comparative biology and taxonomic classification.</title>
        <authorList>
            <person name="Goeker M."/>
        </authorList>
    </citation>
    <scope>NUCLEOTIDE SEQUENCE [LARGE SCALE GENOMIC DNA]</scope>
    <source>
        <strain evidence="2 3">DSM 105453</strain>
    </source>
</reference>
<dbReference type="PRINTS" id="PR00702">
    <property type="entry name" value="ACRIFLAVINRP"/>
</dbReference>
<dbReference type="Gene3D" id="3.30.70.1430">
    <property type="entry name" value="Multidrug efflux transporter AcrB pore domain"/>
    <property type="match status" value="2"/>
</dbReference>
<dbReference type="SUPFAM" id="SSF82693">
    <property type="entry name" value="Multidrug efflux transporter AcrB pore domain, PN1, PN2, PC1 and PC2 subdomains"/>
    <property type="match status" value="1"/>
</dbReference>
<feature type="transmembrane region" description="Helical" evidence="1">
    <location>
        <begin position="382"/>
        <end position="406"/>
    </location>
</feature>
<dbReference type="InterPro" id="IPR027463">
    <property type="entry name" value="AcrB_DN_DC_subdom"/>
</dbReference>
<comment type="caution">
    <text evidence="2">The sequence shown here is derived from an EMBL/GenBank/DDBJ whole genome shotgun (WGS) entry which is preliminary data.</text>
</comment>
<feature type="transmembrane region" description="Helical" evidence="1">
    <location>
        <begin position="835"/>
        <end position="854"/>
    </location>
</feature>
<dbReference type="Proteomes" id="UP000823485">
    <property type="component" value="Unassembled WGS sequence"/>
</dbReference>
<evidence type="ECO:0000313" key="2">
    <source>
        <dbReference type="EMBL" id="MBM7714074.1"/>
    </source>
</evidence>
<dbReference type="EMBL" id="JAFBFH010000005">
    <property type="protein sequence ID" value="MBM7714074.1"/>
    <property type="molecule type" value="Genomic_DNA"/>
</dbReference>
<accession>A0ABS2R3A4</accession>
<feature type="transmembrane region" description="Helical" evidence="1">
    <location>
        <begin position="861"/>
        <end position="881"/>
    </location>
</feature>
<dbReference type="Gene3D" id="3.30.70.1320">
    <property type="entry name" value="Multidrug efflux transporter AcrB pore domain like"/>
    <property type="match status" value="1"/>
</dbReference>
<gene>
    <name evidence="2" type="ORF">JOC94_001046</name>
</gene>
<dbReference type="RefSeq" id="WP_205178841.1">
    <property type="nucleotide sequence ID" value="NZ_JAFBFH010000005.1"/>
</dbReference>
<feature type="transmembrane region" description="Helical" evidence="1">
    <location>
        <begin position="519"/>
        <end position="537"/>
    </location>
</feature>
<feature type="transmembrane region" description="Helical" evidence="1">
    <location>
        <begin position="887"/>
        <end position="908"/>
    </location>
</feature>
<dbReference type="SUPFAM" id="SSF82866">
    <property type="entry name" value="Multidrug efflux transporter AcrB transmembrane domain"/>
    <property type="match status" value="2"/>
</dbReference>
<proteinExistence type="predicted"/>
<organism evidence="2 3">
    <name type="scientific">Siminovitchia thermophila</name>
    <dbReference type="NCBI Taxonomy" id="1245522"/>
    <lineage>
        <taxon>Bacteria</taxon>
        <taxon>Bacillati</taxon>
        <taxon>Bacillota</taxon>
        <taxon>Bacilli</taxon>
        <taxon>Bacillales</taxon>
        <taxon>Bacillaceae</taxon>
        <taxon>Siminovitchia</taxon>
    </lineage>
</organism>
<protein>
    <submittedName>
        <fullName evidence="2">HAE1 family hydrophobic/amphiphilic exporter-1</fullName>
    </submittedName>
</protein>
<keyword evidence="1" id="KW-0472">Membrane</keyword>